<evidence type="ECO:0000256" key="3">
    <source>
        <dbReference type="ARBA" id="ARBA00023136"/>
    </source>
</evidence>
<dbReference type="RefSeq" id="WP_122629471.1">
    <property type="nucleotide sequence ID" value="NZ_UPPP01000094.1"/>
</dbReference>
<dbReference type="EMBL" id="UPPP01000094">
    <property type="protein sequence ID" value="VBB08595.1"/>
    <property type="molecule type" value="Genomic_DNA"/>
</dbReference>
<feature type="chain" id="PRO_5019812580" evidence="5">
    <location>
        <begin position="32"/>
        <end position="516"/>
    </location>
</feature>
<feature type="transmembrane region" description="Helical" evidence="4">
    <location>
        <begin position="155"/>
        <end position="181"/>
    </location>
</feature>
<evidence type="ECO:0000256" key="4">
    <source>
        <dbReference type="SAM" id="Phobius"/>
    </source>
</evidence>
<gene>
    <name evidence="6" type="ORF">LUCI_3873</name>
</gene>
<keyword evidence="5" id="KW-0732">Signal</keyword>
<keyword evidence="7" id="KW-1185">Reference proteome</keyword>
<evidence type="ECO:0000256" key="5">
    <source>
        <dbReference type="SAM" id="SignalP"/>
    </source>
</evidence>
<dbReference type="GO" id="GO:0030255">
    <property type="term" value="P:protein secretion by the type IV secretion system"/>
    <property type="evidence" value="ECO:0007669"/>
    <property type="project" value="InterPro"/>
</dbReference>
<organism evidence="6 7">
    <name type="scientific">Lucifera butyrica</name>
    <dbReference type="NCBI Taxonomy" id="1351585"/>
    <lineage>
        <taxon>Bacteria</taxon>
        <taxon>Bacillati</taxon>
        <taxon>Bacillota</taxon>
        <taxon>Negativicutes</taxon>
        <taxon>Veillonellales</taxon>
        <taxon>Veillonellaceae</taxon>
        <taxon>Lucifera</taxon>
    </lineage>
</organism>
<feature type="transmembrane region" description="Helical" evidence="4">
    <location>
        <begin position="100"/>
        <end position="122"/>
    </location>
</feature>
<protein>
    <submittedName>
        <fullName evidence="6">Plasmid conjugal transfer trbl/virb6</fullName>
    </submittedName>
</protein>
<feature type="transmembrane region" description="Helical" evidence="4">
    <location>
        <begin position="331"/>
        <end position="350"/>
    </location>
</feature>
<name>A0A498RC75_9FIRM</name>
<feature type="signal peptide" evidence="5">
    <location>
        <begin position="1"/>
        <end position="31"/>
    </location>
</feature>
<accession>A0A498RC75</accession>
<evidence type="ECO:0000313" key="6">
    <source>
        <dbReference type="EMBL" id="VBB08595.1"/>
    </source>
</evidence>
<proteinExistence type="predicted"/>
<dbReference type="InterPro" id="IPR007688">
    <property type="entry name" value="Conjugal_tfr_TrbL/VirB6"/>
</dbReference>
<keyword evidence="1 4" id="KW-0812">Transmembrane</keyword>
<dbReference type="AlphaFoldDB" id="A0A498RC75"/>
<evidence type="ECO:0000256" key="1">
    <source>
        <dbReference type="ARBA" id="ARBA00022692"/>
    </source>
</evidence>
<evidence type="ECO:0000313" key="7">
    <source>
        <dbReference type="Proteomes" id="UP000277811"/>
    </source>
</evidence>
<reference evidence="6 7" key="1">
    <citation type="submission" date="2018-06" db="EMBL/GenBank/DDBJ databases">
        <authorList>
            <person name="Strepis N."/>
        </authorList>
    </citation>
    <scope>NUCLEOTIDE SEQUENCE [LARGE SCALE GENOMIC DNA]</scope>
    <source>
        <strain evidence="6">LUCI</strain>
    </source>
</reference>
<feature type="transmembrane region" description="Helical" evidence="4">
    <location>
        <begin position="303"/>
        <end position="319"/>
    </location>
</feature>
<feature type="transmembrane region" description="Helical" evidence="4">
    <location>
        <begin position="69"/>
        <end position="88"/>
    </location>
</feature>
<feature type="transmembrane region" description="Helical" evidence="4">
    <location>
        <begin position="370"/>
        <end position="391"/>
    </location>
</feature>
<sequence>MRTEATGLAKPFVVFAAFFLLLLPGMGTVHAAASSLPWDTVLTHLIGEVSVSGGTFSIDTSNAELTGSVARIICTVSIAVTGLLLMFGEVGGLARTTLNMILGTSMVLLVGSWLNSTFFQVVDPSAVYVDVSPPTLKSHHAAGEGTDFLSSMMRYYISVCHSGAAALFPAAFKLLIFLAALDFSWTAMFRLNEVGPKYLLSKAIKYGIFMWILSNWTEGMALAAKVFTSFERAGQLASGSSLPLQPDAIWSNGLEILDASWQGIKTLSWSNIGGVLASLTILVVTLAAVIFTAIALFMCRVEFWTIVTLATVLIPFGVWDKSKFLFEKATGAVLNLGIKMAVISFIAAVIQPTLLSLAEPLKDGNTTGRLGDLAAAAEVMFGGIVLACMVMQLPKVIAGLMSGHPSLGSGDIFEPVKTAVAAGIAAGTIGMSQVAKMEIARQMAGGSSASWGQVLWQRAQNAWATTGPLAAARRQYRAIKNDKADRMHRSGLTWGSGRYAQPYNYERPPYAVDLDD</sequence>
<feature type="transmembrane region" description="Helical" evidence="4">
    <location>
        <begin position="275"/>
        <end position="297"/>
    </location>
</feature>
<dbReference type="OrthoDB" id="9788052at2"/>
<keyword evidence="3 4" id="KW-0472">Membrane</keyword>
<keyword evidence="2 4" id="KW-1133">Transmembrane helix</keyword>
<evidence type="ECO:0000256" key="2">
    <source>
        <dbReference type="ARBA" id="ARBA00022989"/>
    </source>
</evidence>
<dbReference type="Proteomes" id="UP000277811">
    <property type="component" value="Unassembled WGS sequence"/>
</dbReference>
<dbReference type="Pfam" id="PF04610">
    <property type="entry name" value="TrbL"/>
    <property type="match status" value="1"/>
</dbReference>